<proteinExistence type="predicted"/>
<feature type="domain" description="ABC1 atypical kinase-like" evidence="2">
    <location>
        <begin position="515"/>
        <end position="608"/>
    </location>
</feature>
<dbReference type="SUPFAM" id="SSF56112">
    <property type="entry name" value="Protein kinase-like (PK-like)"/>
    <property type="match status" value="1"/>
</dbReference>
<protein>
    <recommendedName>
        <fullName evidence="2">ABC1 atypical kinase-like domain-containing protein</fullName>
    </recommendedName>
</protein>
<organism evidence="3 4">
    <name type="scientific">Penicillium salamii</name>
    <dbReference type="NCBI Taxonomy" id="1612424"/>
    <lineage>
        <taxon>Eukaryota</taxon>
        <taxon>Fungi</taxon>
        <taxon>Dikarya</taxon>
        <taxon>Ascomycota</taxon>
        <taxon>Pezizomycotina</taxon>
        <taxon>Eurotiomycetes</taxon>
        <taxon>Eurotiomycetidae</taxon>
        <taxon>Eurotiales</taxon>
        <taxon>Aspergillaceae</taxon>
        <taxon>Penicillium</taxon>
    </lineage>
</organism>
<dbReference type="InterPro" id="IPR004147">
    <property type="entry name" value="ABC1_dom"/>
</dbReference>
<dbReference type="SUPFAM" id="SSF52047">
    <property type="entry name" value="RNI-like"/>
    <property type="match status" value="1"/>
</dbReference>
<reference evidence="3" key="1">
    <citation type="submission" date="2021-07" db="EMBL/GenBank/DDBJ databases">
        <authorList>
            <person name="Branca A.L. A."/>
        </authorList>
    </citation>
    <scope>NUCLEOTIDE SEQUENCE</scope>
</reference>
<name>A0A9W4J1R9_9EURO</name>
<accession>A0A9W4J1R9</accession>
<dbReference type="Pfam" id="PF03109">
    <property type="entry name" value="ABC1"/>
    <property type="match status" value="1"/>
</dbReference>
<dbReference type="PANTHER" id="PTHR42057">
    <property type="entry name" value="F-BOX DOMAIN PROTEIN (AFU_ORTHOLOGUE AFUA_4G00200)"/>
    <property type="match status" value="1"/>
</dbReference>
<evidence type="ECO:0000313" key="3">
    <source>
        <dbReference type="EMBL" id="CAG8364522.1"/>
    </source>
</evidence>
<feature type="region of interest" description="Disordered" evidence="1">
    <location>
        <begin position="652"/>
        <end position="678"/>
    </location>
</feature>
<keyword evidence="4" id="KW-1185">Reference proteome</keyword>
<comment type="caution">
    <text evidence="3">The sequence shown here is derived from an EMBL/GenBank/DDBJ whole genome shotgun (WGS) entry which is preliminary data.</text>
</comment>
<dbReference type="OrthoDB" id="6845681at2759"/>
<dbReference type="PANTHER" id="PTHR42057:SF2">
    <property type="entry name" value="F-BOX DOMAIN PROTEIN (AFU_ORTHOLOGUE AFUA_4G00200)-RELATED"/>
    <property type="match status" value="1"/>
</dbReference>
<dbReference type="Proteomes" id="UP001152649">
    <property type="component" value="Unassembled WGS sequence"/>
</dbReference>
<dbReference type="AlphaFoldDB" id="A0A9W4J1R9"/>
<evidence type="ECO:0000313" key="4">
    <source>
        <dbReference type="Proteomes" id="UP001152649"/>
    </source>
</evidence>
<gene>
    <name evidence="3" type="ORF">PSALAMII_LOCUS4113</name>
</gene>
<evidence type="ECO:0000259" key="2">
    <source>
        <dbReference type="Pfam" id="PF03109"/>
    </source>
</evidence>
<dbReference type="InterPro" id="IPR011009">
    <property type="entry name" value="Kinase-like_dom_sf"/>
</dbReference>
<dbReference type="EMBL" id="CAJVPG010000155">
    <property type="protein sequence ID" value="CAG8364522.1"/>
    <property type="molecule type" value="Genomic_DNA"/>
</dbReference>
<evidence type="ECO:0000256" key="1">
    <source>
        <dbReference type="SAM" id="MobiDB-lite"/>
    </source>
</evidence>
<sequence length="678" mass="78183">MSHLLNLPSKLLARTFFNVDRSSIKSLHHSCRFISQRATDQLFKTVHLQPSQTSQNGLQEILNNPNLRRIPQKIYIDTVDESLNYDGEDEQKWPQGWDNLVPRVKELPRLNAAVLCFDKGFTSDSEDEDYPHYMDFPQTPQFRFHAMHKLFSLLESLRHPIQDLGIRNLQADNPKDPKTLAKMEKVLSGLLSLRLSITSETMDAAPEHDLEYPEIRKFFKELPSTWLSPAAPSLQHLSLCSREYSGFYPDLDLTNLFFPRLKTLSLGNFCFFHDGQIDWILKHGDTLEEIYFDDCAILYDFGMMEENVDACALPRDTLVRREGDESLYGSFEKRWHHIFDLFAEKLPKLRHFRIGRSDWSSDIPFEQERDIKVGLYYNRYMCCYDGWGPSSYMEGEDPKELAKLENGWRPSPECDDEDRVALRKLLAKLGQSVQESCSIRHCDRISALNTMDIAKSPVFHFGGKRITVTKDTLLNQIRPTVWRLELEEPHFGLPGTVIVKQQKDEQEAEFYAEISAYKKLQELQGTVIPTLFGEGSFNGRPALILSKIKGITLREFAKLGETSIKENTLRCRLENAFQELYKYGAEHFDLNLGNFLVCDNGKVVIIDIEEIEFPDRQKAWENSVNLGSVNYLMSRFRDVRYPRRAPSPVLYSMPHTGASDDRSGSEMTGPCYSMGLMS</sequence>